<evidence type="ECO:0000256" key="7">
    <source>
        <dbReference type="ARBA" id="ARBA00051712"/>
    </source>
</evidence>
<keyword evidence="8" id="KW-0963">Cytoplasm</keyword>
<evidence type="ECO:0000256" key="1">
    <source>
        <dbReference type="ARBA" id="ARBA00005196"/>
    </source>
</evidence>
<sequence length="349" mass="37756">MLGHHPLDLVTSGQHDDPWVILVVVLAMKALTPYLTTELFGDGLRVVLLPEVRELHRTISFMSTFPWLKGHGTENDFVILPDPDGSVHGDLDPSVVRFLCDRHAGLGADGVLRVIRGDKQSYVEDGGDWFMDYRNADGSIAEMCGNGVRVFVRYLAEAGLTGDKPIRVGTRAGVKDVVQNDDGTLTADMGEPTLPDAAGVVVEAAGHQWPAVHVDMGNPHAVAFVDDLREPGNLCDQPTWSPQEAFPDGVNIEFVVRRGPHDVDMRVYERGAGETRSCGTGTCAVTVAAARAARDVRPVTYRVGVPGGEVSVTWRADNHLELTGPAVLHARGDFDWAWLGNPDTARGVD</sequence>
<reference evidence="10 11" key="1">
    <citation type="submission" date="2019-03" db="EMBL/GenBank/DDBJ databases">
        <title>Genomic Encyclopedia of Type Strains, Phase III (KMG-III): the genomes of soil and plant-associated and newly described type strains.</title>
        <authorList>
            <person name="Whitman W."/>
        </authorList>
    </citation>
    <scope>NUCLEOTIDE SEQUENCE [LARGE SCALE GENOMIC DNA]</scope>
    <source>
        <strain evidence="10 11">VKM Ac-2570</strain>
    </source>
</reference>
<feature type="binding site" evidence="8">
    <location>
        <begin position="269"/>
        <end position="270"/>
    </location>
    <ligand>
        <name>substrate</name>
    </ligand>
</feature>
<evidence type="ECO:0000256" key="3">
    <source>
        <dbReference type="ARBA" id="ARBA00013080"/>
    </source>
</evidence>
<keyword evidence="4 8" id="KW-0028">Amino-acid biosynthesis</keyword>
<dbReference type="PANTHER" id="PTHR31689:SF0">
    <property type="entry name" value="DIAMINOPIMELATE EPIMERASE"/>
    <property type="match status" value="1"/>
</dbReference>
<evidence type="ECO:0000256" key="4">
    <source>
        <dbReference type="ARBA" id="ARBA00022605"/>
    </source>
</evidence>
<dbReference type="InterPro" id="IPR018510">
    <property type="entry name" value="DAP_epimerase_AS"/>
</dbReference>
<gene>
    <name evidence="8" type="primary">dapF</name>
    <name evidence="10" type="ORF">EV650_8095</name>
</gene>
<protein>
    <recommendedName>
        <fullName evidence="3 8">Diaminopimelate epimerase</fullName>
        <shortName evidence="8">DAP epimerase</shortName>
        <ecNumber evidence="3 8">5.1.1.7</ecNumber>
    </recommendedName>
    <alternativeName>
        <fullName evidence="8">PLP-independent amino acid racemase</fullName>
    </alternativeName>
</protein>
<dbReference type="GO" id="GO:0005829">
    <property type="term" value="C:cytosol"/>
    <property type="evidence" value="ECO:0007669"/>
    <property type="project" value="TreeGrafter"/>
</dbReference>
<comment type="function">
    <text evidence="8">Catalyzes the stereoinversion of LL-2,6-diaminopimelate (L,L-DAP) to meso-diaminopimelate (meso-DAP), a precursor of L-lysine and an essential component of the bacterial peptidoglycan.</text>
</comment>
<dbReference type="NCBIfam" id="TIGR00652">
    <property type="entry name" value="DapF"/>
    <property type="match status" value="1"/>
</dbReference>
<feature type="site" description="Could be important to modulate the pK values of the two catalytic cysteine residues" evidence="8">
    <location>
        <position position="220"/>
    </location>
</feature>
<dbReference type="EC" id="5.1.1.7" evidence="3 8"/>
<dbReference type="GO" id="GO:0009089">
    <property type="term" value="P:lysine biosynthetic process via diaminopimelate"/>
    <property type="evidence" value="ECO:0007669"/>
    <property type="project" value="UniProtKB-UniRule"/>
</dbReference>
<evidence type="ECO:0000256" key="8">
    <source>
        <dbReference type="HAMAP-Rule" id="MF_00197"/>
    </source>
</evidence>
<feature type="site" description="Could be important to modulate the pK values of the two catalytic cysteine residues" evidence="8">
    <location>
        <position position="269"/>
    </location>
</feature>
<feature type="active site" evidence="9">
    <location>
        <position position="144"/>
    </location>
</feature>
<organism evidence="10 11">
    <name type="scientific">Kribbella kalugense</name>
    <dbReference type="NCBI Taxonomy" id="2512221"/>
    <lineage>
        <taxon>Bacteria</taxon>
        <taxon>Bacillati</taxon>
        <taxon>Actinomycetota</taxon>
        <taxon>Actinomycetes</taxon>
        <taxon>Propionibacteriales</taxon>
        <taxon>Kribbellaceae</taxon>
        <taxon>Kribbella</taxon>
    </lineage>
</organism>
<comment type="subunit">
    <text evidence="8">Homodimer.</text>
</comment>
<comment type="caution">
    <text evidence="10">The sequence shown here is derived from an EMBL/GenBank/DDBJ whole genome shotgun (WGS) entry which is preliminary data.</text>
</comment>
<evidence type="ECO:0000313" key="11">
    <source>
        <dbReference type="Proteomes" id="UP000295447"/>
    </source>
</evidence>
<feature type="binding site" evidence="8">
    <location>
        <begin position="145"/>
        <end position="146"/>
    </location>
    <ligand>
        <name>substrate</name>
    </ligand>
</feature>
<dbReference type="Gene3D" id="3.10.310.10">
    <property type="entry name" value="Diaminopimelate Epimerase, Chain A, domain 1"/>
    <property type="match status" value="2"/>
</dbReference>
<evidence type="ECO:0000256" key="2">
    <source>
        <dbReference type="ARBA" id="ARBA00010219"/>
    </source>
</evidence>
<comment type="caution">
    <text evidence="8">Lacks conserved residue(s) required for the propagation of feature annotation.</text>
</comment>
<keyword evidence="11" id="KW-1185">Reference proteome</keyword>
<dbReference type="UniPathway" id="UPA00034">
    <property type="reaction ID" value="UER00025"/>
</dbReference>
<keyword evidence="5 8" id="KW-0457">Lysine biosynthesis</keyword>
<dbReference type="HAMAP" id="MF_00197">
    <property type="entry name" value="DAP_epimerase"/>
    <property type="match status" value="1"/>
</dbReference>
<dbReference type="GO" id="GO:0008837">
    <property type="term" value="F:diaminopimelate epimerase activity"/>
    <property type="evidence" value="ECO:0007669"/>
    <property type="project" value="UniProtKB-UniRule"/>
</dbReference>
<evidence type="ECO:0000313" key="10">
    <source>
        <dbReference type="EMBL" id="TDW14503.1"/>
    </source>
</evidence>
<dbReference type="InterPro" id="IPR001653">
    <property type="entry name" value="DAP_epimerase_DapF"/>
</dbReference>
<evidence type="ECO:0000256" key="9">
    <source>
        <dbReference type="PROSITE-ProRule" id="PRU10125"/>
    </source>
</evidence>
<dbReference type="EMBL" id="SODF01000004">
    <property type="protein sequence ID" value="TDW14503.1"/>
    <property type="molecule type" value="Genomic_DNA"/>
</dbReference>
<accession>A0A4R7ZAM1</accession>
<dbReference type="SUPFAM" id="SSF54506">
    <property type="entry name" value="Diaminopimelate epimerase-like"/>
    <property type="match status" value="2"/>
</dbReference>
<feature type="binding site" evidence="8">
    <location>
        <position position="218"/>
    </location>
    <ligand>
        <name>substrate</name>
    </ligand>
</feature>
<feature type="active site" description="Proton acceptor" evidence="8">
    <location>
        <position position="278"/>
    </location>
</feature>
<comment type="catalytic activity">
    <reaction evidence="7 8">
        <text>(2S,6S)-2,6-diaminopimelate = meso-2,6-diaminopimelate</text>
        <dbReference type="Rhea" id="RHEA:15393"/>
        <dbReference type="ChEBI" id="CHEBI:57609"/>
        <dbReference type="ChEBI" id="CHEBI:57791"/>
        <dbReference type="EC" id="5.1.1.7"/>
    </reaction>
</comment>
<comment type="pathway">
    <text evidence="1 8">Amino-acid biosynthesis; L-lysine biosynthesis via DAP pathway; DL-2,6-diaminopimelate from LL-2,6-diaminopimelate: step 1/1.</text>
</comment>
<name>A0A4R7ZAM1_9ACTN</name>
<comment type="subcellular location">
    <subcellularLocation>
        <location evidence="8">Cytoplasm</location>
    </subcellularLocation>
</comment>
<feature type="binding site" evidence="8">
    <location>
        <position position="251"/>
    </location>
    <ligand>
        <name>substrate</name>
    </ligand>
</feature>
<feature type="active site" description="Proton donor" evidence="8">
    <location>
        <position position="144"/>
    </location>
</feature>
<feature type="binding site" evidence="8">
    <location>
        <position position="75"/>
    </location>
    <ligand>
        <name>substrate</name>
    </ligand>
</feature>
<evidence type="ECO:0000256" key="5">
    <source>
        <dbReference type="ARBA" id="ARBA00023154"/>
    </source>
</evidence>
<proteinExistence type="inferred from homology"/>
<dbReference type="Pfam" id="PF01678">
    <property type="entry name" value="DAP_epimerase"/>
    <property type="match status" value="2"/>
</dbReference>
<feature type="binding site" evidence="8">
    <location>
        <begin position="279"/>
        <end position="280"/>
    </location>
    <ligand>
        <name>substrate</name>
    </ligand>
</feature>
<evidence type="ECO:0000256" key="6">
    <source>
        <dbReference type="ARBA" id="ARBA00023235"/>
    </source>
</evidence>
<feature type="binding site" evidence="8">
    <location>
        <position position="135"/>
    </location>
    <ligand>
        <name>substrate</name>
    </ligand>
</feature>
<dbReference type="Proteomes" id="UP000295447">
    <property type="component" value="Unassembled WGS sequence"/>
</dbReference>
<dbReference type="AlphaFoldDB" id="A0A4R7ZAM1"/>
<comment type="similarity">
    <text evidence="2 8">Belongs to the diaminopimelate epimerase family.</text>
</comment>
<dbReference type="PANTHER" id="PTHR31689">
    <property type="entry name" value="DIAMINOPIMELATE EPIMERASE, CHLOROPLASTIC"/>
    <property type="match status" value="1"/>
</dbReference>
<keyword evidence="6 8" id="KW-0413">Isomerase</keyword>
<dbReference type="PROSITE" id="PS01326">
    <property type="entry name" value="DAP_EPIMERASE"/>
    <property type="match status" value="1"/>
</dbReference>